<dbReference type="SMART" id="SM00833">
    <property type="entry name" value="CobW_C"/>
    <property type="match status" value="1"/>
</dbReference>
<evidence type="ECO:0000259" key="1">
    <source>
        <dbReference type="SMART" id="SM00833"/>
    </source>
</evidence>
<reference evidence="3" key="1">
    <citation type="journal article" date="2019" name="Int. J. Syst. Evol. Microbiol.">
        <title>The Global Catalogue of Microorganisms (GCM) 10K type strain sequencing project: providing services to taxonomists for standard genome sequencing and annotation.</title>
        <authorList>
            <consortium name="The Broad Institute Genomics Platform"/>
            <consortium name="The Broad Institute Genome Sequencing Center for Infectious Disease"/>
            <person name="Wu L."/>
            <person name="Ma J."/>
        </authorList>
    </citation>
    <scope>NUCLEOTIDE SEQUENCE [LARGE SCALE GENOMIC DNA]</scope>
    <source>
        <strain evidence="3">JCM 4805</strain>
    </source>
</reference>
<comment type="caution">
    <text evidence="2">The sequence shown here is derived from an EMBL/GenBank/DDBJ whole genome shotgun (WGS) entry which is preliminary data.</text>
</comment>
<proteinExistence type="predicted"/>
<dbReference type="EMBL" id="BAAABY010000009">
    <property type="protein sequence ID" value="GAA0448857.1"/>
    <property type="molecule type" value="Genomic_DNA"/>
</dbReference>
<dbReference type="PANTHER" id="PTHR43603:SF1">
    <property type="entry name" value="ZINC-REGULATED GTPASE METALLOPROTEIN ACTIVATOR 1"/>
    <property type="match status" value="1"/>
</dbReference>
<sequence length="397" mass="42629">MSKVLLSVVTGNTPHVRGVAVDHMLRAAPGAVVLAVSIQHRDGAYPAVQRFISGGDARQQTAAPLSATGDPAVILRQDLLALRRTTGAPHVVLALPAEFDVLPFLTELWRTRIGSSSLADHYEPAPLLVGVDPAPFMADIGCVHRAAPLWGGDGRTDPLTPAEAAARQVEAADALIVPVAANGAGERTEVVAALLGHLNGQALLVASSHSDGPEAARLPSSLVRRAPRGTVDEWRERLEPVTVPPLGRGVHHGVESVLWRARRPLHPERLADVLATVMCGVVRSRGHLWLASRPDSVVAWRSAGPHLELREAGSWLETGDQRAWNAASPQRRTLASWFWHDYYGERRNEITFTGTGLDEQRLRSALESAVLSDAELAQGREAWVTHPDPLLSGGDPP</sequence>
<name>A0ABP3JC85_9ACTN</name>
<evidence type="ECO:0000313" key="2">
    <source>
        <dbReference type="EMBL" id="GAA0448857.1"/>
    </source>
</evidence>
<gene>
    <name evidence="2" type="ORF">GCM10010361_11090</name>
</gene>
<dbReference type="InterPro" id="IPR051927">
    <property type="entry name" value="Zn_Chap_cDPG_Synth"/>
</dbReference>
<organism evidence="2 3">
    <name type="scientific">Streptomyces olivaceiscleroticus</name>
    <dbReference type="NCBI Taxonomy" id="68245"/>
    <lineage>
        <taxon>Bacteria</taxon>
        <taxon>Bacillati</taxon>
        <taxon>Actinomycetota</taxon>
        <taxon>Actinomycetes</taxon>
        <taxon>Kitasatosporales</taxon>
        <taxon>Streptomycetaceae</taxon>
        <taxon>Streptomyces</taxon>
    </lineage>
</organism>
<protein>
    <submittedName>
        <fullName evidence="2">GTP-binding protein</fullName>
    </submittedName>
</protein>
<feature type="domain" description="CobW C-terminal" evidence="1">
    <location>
        <begin position="254"/>
        <end position="370"/>
    </location>
</feature>
<dbReference type="Pfam" id="PF07683">
    <property type="entry name" value="CobW_C"/>
    <property type="match status" value="1"/>
</dbReference>
<dbReference type="Proteomes" id="UP001500909">
    <property type="component" value="Unassembled WGS sequence"/>
</dbReference>
<accession>A0ABP3JC85</accession>
<evidence type="ECO:0000313" key="3">
    <source>
        <dbReference type="Proteomes" id="UP001500909"/>
    </source>
</evidence>
<dbReference type="PANTHER" id="PTHR43603">
    <property type="entry name" value="COBW DOMAIN-CONTAINING PROTEIN DDB_G0274527"/>
    <property type="match status" value="1"/>
</dbReference>
<keyword evidence="3" id="KW-1185">Reference proteome</keyword>
<dbReference type="SUPFAM" id="SSF90002">
    <property type="entry name" value="Hypothetical protein YjiA, C-terminal domain"/>
    <property type="match status" value="1"/>
</dbReference>
<dbReference type="InterPro" id="IPR011629">
    <property type="entry name" value="CobW-like_C"/>
</dbReference>